<organism evidence="1 2">
    <name type="scientific">Naganishia friedmannii</name>
    <dbReference type="NCBI Taxonomy" id="89922"/>
    <lineage>
        <taxon>Eukaryota</taxon>
        <taxon>Fungi</taxon>
        <taxon>Dikarya</taxon>
        <taxon>Basidiomycota</taxon>
        <taxon>Agaricomycotina</taxon>
        <taxon>Tremellomycetes</taxon>
        <taxon>Filobasidiales</taxon>
        <taxon>Filobasidiaceae</taxon>
        <taxon>Naganishia</taxon>
    </lineage>
</organism>
<dbReference type="EMBL" id="JASBWT010000056">
    <property type="protein sequence ID" value="KAJ9091305.1"/>
    <property type="molecule type" value="Genomic_DNA"/>
</dbReference>
<keyword evidence="2" id="KW-1185">Reference proteome</keyword>
<protein>
    <submittedName>
        <fullName evidence="1">Uncharacterized protein</fullName>
    </submittedName>
</protein>
<reference evidence="1" key="1">
    <citation type="submission" date="2023-04" db="EMBL/GenBank/DDBJ databases">
        <title>Draft Genome sequencing of Naganishia species isolated from polar environments using Oxford Nanopore Technology.</title>
        <authorList>
            <person name="Leo P."/>
            <person name="Venkateswaran K."/>
        </authorList>
    </citation>
    <scope>NUCLEOTIDE SEQUENCE</scope>
    <source>
        <strain evidence="1">MNA-CCFEE 5423</strain>
    </source>
</reference>
<comment type="caution">
    <text evidence="1">The sequence shown here is derived from an EMBL/GenBank/DDBJ whole genome shotgun (WGS) entry which is preliminary data.</text>
</comment>
<evidence type="ECO:0000313" key="1">
    <source>
        <dbReference type="EMBL" id="KAJ9091305.1"/>
    </source>
</evidence>
<dbReference type="Proteomes" id="UP001227268">
    <property type="component" value="Unassembled WGS sequence"/>
</dbReference>
<sequence length="237" mass="25514">MAVRSLASEAASAPQHVPPTTSTPQTPIASSQASDLPPVLPKTHGIHVATLTLRAHHPSVITQFSSFALHAAHSLGMPVSRPAALPVTRSLYTVLKSPFVHKKAQENFEKKYHARVIKVWDTERDVVDKWLRYLKKYSIGGVGIKAVVFDWVAVDGAQDKSHEQSSTAASSSSTSESDATVTDKVLKAVEGLTRDLKEEVQHAADKAQQVVHQMTTSATESAASTSSKSSTEQQKGQ</sequence>
<accession>A0ACC2UXA3</accession>
<proteinExistence type="predicted"/>
<gene>
    <name evidence="1" type="ORF">QFC21_007260</name>
</gene>
<evidence type="ECO:0000313" key="2">
    <source>
        <dbReference type="Proteomes" id="UP001227268"/>
    </source>
</evidence>
<name>A0ACC2UXA3_9TREE</name>